<gene>
    <name evidence="2" type="ORF">BAA01_05110</name>
</gene>
<feature type="transmembrane region" description="Helical" evidence="1">
    <location>
        <begin position="445"/>
        <end position="462"/>
    </location>
</feature>
<feature type="transmembrane region" description="Helical" evidence="1">
    <location>
        <begin position="594"/>
        <end position="613"/>
    </location>
</feature>
<dbReference type="Proteomes" id="UP000196475">
    <property type="component" value="Unassembled WGS sequence"/>
</dbReference>
<feature type="transmembrane region" description="Helical" evidence="1">
    <location>
        <begin position="419"/>
        <end position="438"/>
    </location>
</feature>
<feature type="transmembrane region" description="Helical" evidence="1">
    <location>
        <begin position="494"/>
        <end position="514"/>
    </location>
</feature>
<feature type="transmembrane region" description="Helical" evidence="1">
    <location>
        <begin position="685"/>
        <end position="705"/>
    </location>
</feature>
<dbReference type="AlphaFoldDB" id="A0A1Y3PE07"/>
<feature type="transmembrane region" description="Helical" evidence="1">
    <location>
        <begin position="743"/>
        <end position="763"/>
    </location>
</feature>
<evidence type="ECO:0000313" key="3">
    <source>
        <dbReference type="Proteomes" id="UP000196475"/>
    </source>
</evidence>
<dbReference type="SUPFAM" id="SSF53649">
    <property type="entry name" value="Alkaline phosphatase-like"/>
    <property type="match status" value="1"/>
</dbReference>
<accession>A0A1Y3PE07</accession>
<evidence type="ECO:0000256" key="1">
    <source>
        <dbReference type="SAM" id="Phobius"/>
    </source>
</evidence>
<feature type="transmembrane region" description="Helical" evidence="1">
    <location>
        <begin position="468"/>
        <end position="487"/>
    </location>
</feature>
<dbReference type="EMBL" id="LZRT01000100">
    <property type="protein sequence ID" value="OUM85553.1"/>
    <property type="molecule type" value="Genomic_DNA"/>
</dbReference>
<feature type="transmembrane region" description="Helical" evidence="1">
    <location>
        <begin position="534"/>
        <end position="559"/>
    </location>
</feature>
<proteinExistence type="predicted"/>
<feature type="transmembrane region" description="Helical" evidence="1">
    <location>
        <begin position="625"/>
        <end position="645"/>
    </location>
</feature>
<keyword evidence="1" id="KW-1133">Transmembrane helix</keyword>
<keyword evidence="1" id="KW-0472">Membrane</keyword>
<feature type="transmembrane region" description="Helical" evidence="1">
    <location>
        <begin position="717"/>
        <end position="737"/>
    </location>
</feature>
<comment type="caution">
    <text evidence="2">The sequence shown here is derived from an EMBL/GenBank/DDBJ whole genome shotgun (WGS) entry which is preliminary data.</text>
</comment>
<keyword evidence="1" id="KW-0812">Transmembrane</keyword>
<dbReference type="InterPro" id="IPR017850">
    <property type="entry name" value="Alkaline_phosphatase_core_sf"/>
</dbReference>
<name>A0A1Y3PE07_9BACI</name>
<feature type="transmembrane region" description="Helical" evidence="1">
    <location>
        <begin position="571"/>
        <end position="588"/>
    </location>
</feature>
<protein>
    <submittedName>
        <fullName evidence="2">Uncharacterized protein</fullName>
    </submittedName>
</protein>
<sequence length="781" mass="85636">MQPFPGKARDCFRWVRRLGLTVLFLGLMFSGAIWAKQETPVEGKVPDEGKVQDGGRMPGNRRVILVLMNGLSFGDLLAHPAWRELAGESWLGAMTLKTARTHKDVHAYVTLGAGAYAAGVKEAHGYDAQEQVPPEGVRASKWYAQLTGRWQTSGVLVPAIARLVSENQAMKQYVAVPGALGQLIRESGGWTAVFGNSDRGPAVKRLAPLLTMDEAGWTPLGEVGRRMVREAPERPFGMATDYDAMMQAFRTLPFAVRLVVFELGDLDRLSALVGQMDSRHAVYVRTVILNEMARFVQGVRREKRDEDTLLVVSPMVDESSYQAGMWLAPVLWLEGKTKGGTGRQPGGLLRSESTRRDGVVTNLDVTATVLQQLGIPIPLWMSGCALQKAGTASEQDAFWRELGQMHWAHQMRPRVLRPYVVQQMAIFILAGLVGLFHFQKWYARVRILAFATLFAPLAFFVLSDWLAAGWQALLFLWGVTLLAAWLIDRWFPPPVGLLLAAGCGWLPVALDLLRGGVWLRESLLSYDPMLAARFYGIGNEYMGILVGSVILTVALVWDLLHASGRTWRNRLLLAGTACFMLGWVIVLSDPGTGANAGGALAAGVGFTGAWIFLRQPNASIRRILLLLAVGFFFAFLLLLGINTFGTGVQDSHVGMALEVSNEGEWEAIRALIVRKLETNWRLIRYSIWTKVFATSLLVSLLVQLRPRMGGKGRLQRFSPQLAAGFRGILVGSVAALFFNDSGIVAAATAIVYLVVPMIVLSLASADIRLENASVQTDARGA</sequence>
<organism evidence="2 3">
    <name type="scientific">Bacillus thermozeamaize</name>
    <dbReference type="NCBI Taxonomy" id="230954"/>
    <lineage>
        <taxon>Bacteria</taxon>
        <taxon>Bacillati</taxon>
        <taxon>Bacillota</taxon>
        <taxon>Bacilli</taxon>
        <taxon>Bacillales</taxon>
        <taxon>Bacillaceae</taxon>
        <taxon>Bacillus</taxon>
    </lineage>
</organism>
<reference evidence="3" key="1">
    <citation type="submission" date="2016-06" db="EMBL/GenBank/DDBJ databases">
        <authorList>
            <person name="Nascimento L."/>
            <person name="Pereira R.V."/>
            <person name="Martins L.F."/>
            <person name="Quaggio R.B."/>
            <person name="Silva A.M."/>
            <person name="Setubal J.C."/>
        </authorList>
    </citation>
    <scope>NUCLEOTIDE SEQUENCE [LARGE SCALE GENOMIC DNA]</scope>
</reference>
<evidence type="ECO:0000313" key="2">
    <source>
        <dbReference type="EMBL" id="OUM85553.1"/>
    </source>
</evidence>